<dbReference type="OrthoDB" id="3546279at2759"/>
<feature type="compositionally biased region" description="Polar residues" evidence="2">
    <location>
        <begin position="1"/>
        <end position="10"/>
    </location>
</feature>
<dbReference type="SMART" id="SM00066">
    <property type="entry name" value="GAL4"/>
    <property type="match status" value="1"/>
</dbReference>
<dbReference type="RefSeq" id="XP_007673398.1">
    <property type="nucleotide sequence ID" value="XM_007675208.1"/>
</dbReference>
<evidence type="ECO:0000259" key="3">
    <source>
        <dbReference type="PROSITE" id="PS50048"/>
    </source>
</evidence>
<dbReference type="STRING" id="717646.M2N765"/>
<dbReference type="SUPFAM" id="SSF57701">
    <property type="entry name" value="Zn2/Cys6 DNA-binding domain"/>
    <property type="match status" value="1"/>
</dbReference>
<evidence type="ECO:0000313" key="4">
    <source>
        <dbReference type="EMBL" id="EMC99938.1"/>
    </source>
</evidence>
<proteinExistence type="predicted"/>
<dbReference type="Proteomes" id="UP000011761">
    <property type="component" value="Unassembled WGS sequence"/>
</dbReference>
<evidence type="ECO:0000256" key="2">
    <source>
        <dbReference type="SAM" id="MobiDB-lite"/>
    </source>
</evidence>
<reference evidence="4 5" key="1">
    <citation type="journal article" date="2012" name="PLoS Pathog.">
        <title>Diverse lifestyles and strategies of plant pathogenesis encoded in the genomes of eighteen Dothideomycetes fungi.</title>
        <authorList>
            <person name="Ohm R.A."/>
            <person name="Feau N."/>
            <person name="Henrissat B."/>
            <person name="Schoch C.L."/>
            <person name="Horwitz B.A."/>
            <person name="Barry K.W."/>
            <person name="Condon B.J."/>
            <person name="Copeland A.C."/>
            <person name="Dhillon B."/>
            <person name="Glaser F."/>
            <person name="Hesse C.N."/>
            <person name="Kosti I."/>
            <person name="LaButti K."/>
            <person name="Lindquist E.A."/>
            <person name="Lucas S."/>
            <person name="Salamov A.A."/>
            <person name="Bradshaw R.E."/>
            <person name="Ciuffetti L."/>
            <person name="Hamelin R.C."/>
            <person name="Kema G.H.J."/>
            <person name="Lawrence C."/>
            <person name="Scott J.A."/>
            <person name="Spatafora J.W."/>
            <person name="Turgeon B.G."/>
            <person name="de Wit P.J.G.M."/>
            <person name="Zhong S."/>
            <person name="Goodwin S.B."/>
            <person name="Grigoriev I.V."/>
        </authorList>
    </citation>
    <scope>NUCLEOTIDE SEQUENCE [LARGE SCALE GENOMIC DNA]</scope>
    <source>
        <strain evidence="4 5">UAMH 10762</strain>
    </source>
</reference>
<evidence type="ECO:0000256" key="1">
    <source>
        <dbReference type="ARBA" id="ARBA00023242"/>
    </source>
</evidence>
<dbReference type="PROSITE" id="PS00463">
    <property type="entry name" value="ZN2_CY6_FUNGAL_1"/>
    <property type="match status" value="1"/>
</dbReference>
<dbReference type="GeneID" id="19112756"/>
<feature type="domain" description="Zn(2)-C6 fungal-type" evidence="3">
    <location>
        <begin position="23"/>
        <end position="52"/>
    </location>
</feature>
<dbReference type="GO" id="GO:0001228">
    <property type="term" value="F:DNA-binding transcription activator activity, RNA polymerase II-specific"/>
    <property type="evidence" value="ECO:0007669"/>
    <property type="project" value="TreeGrafter"/>
</dbReference>
<dbReference type="AlphaFoldDB" id="M2N765"/>
<organism evidence="4 5">
    <name type="scientific">Baudoinia panamericana (strain UAMH 10762)</name>
    <name type="common">Angels' share fungus</name>
    <name type="synonym">Baudoinia compniacensis (strain UAMH 10762)</name>
    <dbReference type="NCBI Taxonomy" id="717646"/>
    <lineage>
        <taxon>Eukaryota</taxon>
        <taxon>Fungi</taxon>
        <taxon>Dikarya</taxon>
        <taxon>Ascomycota</taxon>
        <taxon>Pezizomycotina</taxon>
        <taxon>Dothideomycetes</taxon>
        <taxon>Dothideomycetidae</taxon>
        <taxon>Mycosphaerellales</taxon>
        <taxon>Teratosphaeriaceae</taxon>
        <taxon>Baudoinia</taxon>
    </lineage>
</organism>
<dbReference type="eggNOG" id="ENOG502RS2H">
    <property type="taxonomic scope" value="Eukaryota"/>
</dbReference>
<dbReference type="CDD" id="cd00067">
    <property type="entry name" value="GAL4"/>
    <property type="match status" value="1"/>
</dbReference>
<dbReference type="InterPro" id="IPR053157">
    <property type="entry name" value="Sterol_Uptake_Regulator"/>
</dbReference>
<feature type="region of interest" description="Disordered" evidence="2">
    <location>
        <begin position="1"/>
        <end position="21"/>
    </location>
</feature>
<dbReference type="PANTHER" id="PTHR47784">
    <property type="entry name" value="STEROL UPTAKE CONTROL PROTEIN 2"/>
    <property type="match status" value="1"/>
</dbReference>
<dbReference type="InterPro" id="IPR001138">
    <property type="entry name" value="Zn2Cys6_DnaBD"/>
</dbReference>
<sequence>MQPFEASTPSAAPRSGMRKSRNGCVACKRRRVKCNEQSPCSACVRRGEPCSLATLTPESTGEDDTSENLPSTREWLQDMELMHHYGNVIREEPFASGPQVAHLWQDTVPQEAFKHPFLLHALLALSALNLAHHHDVDAARYLRLADKHQAIAISGFRNALAGEITLHISAALFACASAISLSTMARSCATAATRASPQGLDVGEIAELFVLTRGVLDFVSVARAHLTQTPMAEMFEGHCMPESEEGKTSLPEHVRKRFRSLEDMILERHQKAPEKLSIVTSALKYLELVYRDLTYFLRVGMIEVGAVWRWTTMVDHKLAGLIIDRDPPTLILVAHYAAATVSARESWPTRQWGVYALQGLSEMLDDNLQHWLDWPMRQIDDRLASLLDSD</sequence>
<name>M2N765_BAUPA</name>
<protein>
    <recommendedName>
        <fullName evidence="3">Zn(2)-C6 fungal-type domain-containing protein</fullName>
    </recommendedName>
</protein>
<dbReference type="GO" id="GO:0008270">
    <property type="term" value="F:zinc ion binding"/>
    <property type="evidence" value="ECO:0007669"/>
    <property type="project" value="InterPro"/>
</dbReference>
<accession>M2N765</accession>
<dbReference type="HOGENOM" id="CLU_024934_0_4_1"/>
<dbReference type="EMBL" id="KB445551">
    <property type="protein sequence ID" value="EMC99938.1"/>
    <property type="molecule type" value="Genomic_DNA"/>
</dbReference>
<keyword evidence="5" id="KW-1185">Reference proteome</keyword>
<dbReference type="PROSITE" id="PS50048">
    <property type="entry name" value="ZN2_CY6_FUNGAL_2"/>
    <property type="match status" value="1"/>
</dbReference>
<keyword evidence="1" id="KW-0539">Nucleus</keyword>
<dbReference type="InterPro" id="IPR036864">
    <property type="entry name" value="Zn2-C6_fun-type_DNA-bd_sf"/>
</dbReference>
<dbReference type="PANTHER" id="PTHR47784:SF5">
    <property type="entry name" value="STEROL UPTAKE CONTROL PROTEIN 2"/>
    <property type="match status" value="1"/>
</dbReference>
<dbReference type="OMA" id="DWPRQFC"/>
<evidence type="ECO:0000313" key="5">
    <source>
        <dbReference type="Proteomes" id="UP000011761"/>
    </source>
</evidence>
<dbReference type="Pfam" id="PF00172">
    <property type="entry name" value="Zn_clus"/>
    <property type="match status" value="1"/>
</dbReference>
<dbReference type="KEGG" id="bcom:BAUCODRAFT_356585"/>
<dbReference type="InterPro" id="IPR021858">
    <property type="entry name" value="Fun_TF"/>
</dbReference>
<dbReference type="Gene3D" id="4.10.240.10">
    <property type="entry name" value="Zn(2)-C6 fungal-type DNA-binding domain"/>
    <property type="match status" value="1"/>
</dbReference>
<gene>
    <name evidence="4" type="ORF">BAUCODRAFT_356585</name>
</gene>
<dbReference type="Pfam" id="PF11951">
    <property type="entry name" value="Fungal_trans_2"/>
    <property type="match status" value="1"/>
</dbReference>